<keyword evidence="1" id="KW-0812">Transmembrane</keyword>
<proteinExistence type="predicted"/>
<evidence type="ECO:0000256" key="1">
    <source>
        <dbReference type="SAM" id="Phobius"/>
    </source>
</evidence>
<feature type="transmembrane region" description="Helical" evidence="1">
    <location>
        <begin position="98"/>
        <end position="116"/>
    </location>
</feature>
<keyword evidence="3" id="KW-1185">Reference proteome</keyword>
<evidence type="ECO:0000313" key="2">
    <source>
        <dbReference type="EMBL" id="MET6998001.1"/>
    </source>
</evidence>
<keyword evidence="1" id="KW-1133">Transmembrane helix</keyword>
<organism evidence="2 3">
    <name type="scientific">Chitinophaga defluvii</name>
    <dbReference type="NCBI Taxonomy" id="3163343"/>
    <lineage>
        <taxon>Bacteria</taxon>
        <taxon>Pseudomonadati</taxon>
        <taxon>Bacteroidota</taxon>
        <taxon>Chitinophagia</taxon>
        <taxon>Chitinophagales</taxon>
        <taxon>Chitinophagaceae</taxon>
        <taxon>Chitinophaga</taxon>
    </lineage>
</organism>
<accession>A0ABV2T4P9</accession>
<gene>
    <name evidence="2" type="ORF">ABR189_11500</name>
</gene>
<feature type="transmembrane region" description="Helical" evidence="1">
    <location>
        <begin position="70"/>
        <end position="92"/>
    </location>
</feature>
<dbReference type="EMBL" id="JBEXAC010000001">
    <property type="protein sequence ID" value="MET6998001.1"/>
    <property type="molecule type" value="Genomic_DNA"/>
</dbReference>
<sequence length="148" mass="16884">MKVPDEIQKPNLLGSVLQNKCPRCRRGQLFTDKNPYHLKKCLEMNEHCPVCGQVTEVEAGFYFGTGYVSYALSIATCVASFIAWVVFVGISIYDNRLFWWLGFNAGLLLLLQPIFMRLARSIWIYFFVPYDPNWQKPAVTPTPAVGLN</sequence>
<name>A0ABV2T4P9_9BACT</name>
<dbReference type="RefSeq" id="WP_354660636.1">
    <property type="nucleotide sequence ID" value="NZ_JBEXAC010000001.1"/>
</dbReference>
<protein>
    <submittedName>
        <fullName evidence="2">DUF983 domain-containing protein</fullName>
    </submittedName>
</protein>
<keyword evidence="1" id="KW-0472">Membrane</keyword>
<comment type="caution">
    <text evidence="2">The sequence shown here is derived from an EMBL/GenBank/DDBJ whole genome shotgun (WGS) entry which is preliminary data.</text>
</comment>
<evidence type="ECO:0000313" key="3">
    <source>
        <dbReference type="Proteomes" id="UP001549749"/>
    </source>
</evidence>
<reference evidence="2 3" key="1">
    <citation type="submission" date="2024-06" db="EMBL/GenBank/DDBJ databases">
        <title>Chitinophaga defluvii sp. nov., isolated from municipal sewage.</title>
        <authorList>
            <person name="Zhang L."/>
        </authorList>
    </citation>
    <scope>NUCLEOTIDE SEQUENCE [LARGE SCALE GENOMIC DNA]</scope>
    <source>
        <strain evidence="2 3">H8</strain>
    </source>
</reference>
<dbReference type="Proteomes" id="UP001549749">
    <property type="component" value="Unassembled WGS sequence"/>
</dbReference>